<feature type="transmembrane region" description="Helical" evidence="1">
    <location>
        <begin position="39"/>
        <end position="58"/>
    </location>
</feature>
<organism evidence="2 3">
    <name type="scientific">Alteromonas alba</name>
    <dbReference type="NCBI Taxonomy" id="2079529"/>
    <lineage>
        <taxon>Bacteria</taxon>
        <taxon>Pseudomonadati</taxon>
        <taxon>Pseudomonadota</taxon>
        <taxon>Gammaproteobacteria</taxon>
        <taxon>Alteromonadales</taxon>
        <taxon>Alteromonadaceae</taxon>
        <taxon>Alteromonas/Salinimonas group</taxon>
        <taxon>Alteromonas</taxon>
    </lineage>
</organism>
<proteinExistence type="predicted"/>
<evidence type="ECO:0000313" key="2">
    <source>
        <dbReference type="EMBL" id="PRO72438.1"/>
    </source>
</evidence>
<dbReference type="EMBL" id="PVNP01000187">
    <property type="protein sequence ID" value="PRO72438.1"/>
    <property type="molecule type" value="Genomic_DNA"/>
</dbReference>
<gene>
    <name evidence="2" type="ORF">C6Y40_16605</name>
</gene>
<dbReference type="Proteomes" id="UP000238949">
    <property type="component" value="Unassembled WGS sequence"/>
</dbReference>
<feature type="transmembrane region" description="Helical" evidence="1">
    <location>
        <begin position="94"/>
        <end position="112"/>
    </location>
</feature>
<dbReference type="RefSeq" id="WP_105935532.1">
    <property type="nucleotide sequence ID" value="NZ_PVNP01000187.1"/>
</dbReference>
<accession>A0A2S9V7M6</accession>
<feature type="transmembrane region" description="Helical" evidence="1">
    <location>
        <begin position="70"/>
        <end position="88"/>
    </location>
</feature>
<name>A0A2S9V7M6_9ALTE</name>
<evidence type="ECO:0000313" key="3">
    <source>
        <dbReference type="Proteomes" id="UP000238949"/>
    </source>
</evidence>
<keyword evidence="1" id="KW-1133">Transmembrane helix</keyword>
<protein>
    <submittedName>
        <fullName evidence="2">Uncharacterized protein</fullName>
    </submittedName>
</protein>
<evidence type="ECO:0000256" key="1">
    <source>
        <dbReference type="SAM" id="Phobius"/>
    </source>
</evidence>
<dbReference type="AlphaFoldDB" id="A0A2S9V7M6"/>
<keyword evidence="3" id="KW-1185">Reference proteome</keyword>
<keyword evidence="1" id="KW-0812">Transmembrane</keyword>
<sequence>MAIRMYIILAIVVCISLAVVTQLQHPEHLNTSTLPALSIFYTAGPGFFYTLGVSLIPLLLRGDNVKRVKFSAFICLGSLIYAVQQLYTAQTFDLIVISAIVMGALIGVMTVYKLNKSAQLST</sequence>
<reference evidence="3" key="1">
    <citation type="journal article" date="2020" name="Int. J. Syst. Evol. Microbiol.">
        <title>Alteromonas alba sp. nov., a marine bacterium isolated from the seawater of the West Pacific Ocean.</title>
        <authorList>
            <person name="Sun C."/>
            <person name="Wu Y.-H."/>
            <person name="Xamxidin M."/>
            <person name="Cheng H."/>
            <person name="Xu X.-W."/>
        </authorList>
    </citation>
    <scope>NUCLEOTIDE SEQUENCE [LARGE SCALE GENOMIC DNA]</scope>
    <source>
        <strain evidence="3">190</strain>
    </source>
</reference>
<comment type="caution">
    <text evidence="2">The sequence shown here is derived from an EMBL/GenBank/DDBJ whole genome shotgun (WGS) entry which is preliminary data.</text>
</comment>
<keyword evidence="1" id="KW-0472">Membrane</keyword>